<organism evidence="3 4">
    <name type="scientific">Pseudofulvibacter geojedonensis</name>
    <dbReference type="NCBI Taxonomy" id="1123758"/>
    <lineage>
        <taxon>Bacteria</taxon>
        <taxon>Pseudomonadati</taxon>
        <taxon>Bacteroidota</taxon>
        <taxon>Flavobacteriia</taxon>
        <taxon>Flavobacteriales</taxon>
        <taxon>Flavobacteriaceae</taxon>
        <taxon>Pseudofulvibacter</taxon>
    </lineage>
</organism>
<evidence type="ECO:0000313" key="3">
    <source>
        <dbReference type="EMBL" id="MFD0964379.1"/>
    </source>
</evidence>
<feature type="chain" id="PRO_5046007804" description="Gliding motility-associated protein GldM C-terminal domain-containing protein" evidence="1">
    <location>
        <begin position="21"/>
        <end position="123"/>
    </location>
</feature>
<comment type="caution">
    <text evidence="3">The sequence shown here is derived from an EMBL/GenBank/DDBJ whole genome shotgun (WGS) entry which is preliminary data.</text>
</comment>
<evidence type="ECO:0000259" key="2">
    <source>
        <dbReference type="Pfam" id="PF12080"/>
    </source>
</evidence>
<dbReference type="EMBL" id="JBHTJM010000009">
    <property type="protein sequence ID" value="MFD0964379.1"/>
    <property type="molecule type" value="Genomic_DNA"/>
</dbReference>
<feature type="signal peptide" evidence="1">
    <location>
        <begin position="1"/>
        <end position="20"/>
    </location>
</feature>
<gene>
    <name evidence="3" type="ORF">ACFQ1O_10225</name>
</gene>
<reference evidence="4" key="1">
    <citation type="journal article" date="2019" name="Int. J. Syst. Evol. Microbiol.">
        <title>The Global Catalogue of Microorganisms (GCM) 10K type strain sequencing project: providing services to taxonomists for standard genome sequencing and annotation.</title>
        <authorList>
            <consortium name="The Broad Institute Genomics Platform"/>
            <consortium name="The Broad Institute Genome Sequencing Center for Infectious Disease"/>
            <person name="Wu L."/>
            <person name="Ma J."/>
        </authorList>
    </citation>
    <scope>NUCLEOTIDE SEQUENCE [LARGE SCALE GENOMIC DNA]</scope>
    <source>
        <strain evidence="4">CCUG 62114</strain>
    </source>
</reference>
<keyword evidence="1" id="KW-0732">Signal</keyword>
<accession>A0ABW3I3C4</accession>
<evidence type="ECO:0000313" key="4">
    <source>
        <dbReference type="Proteomes" id="UP001596997"/>
    </source>
</evidence>
<proteinExistence type="predicted"/>
<feature type="domain" description="Gliding motility-associated protein GldM C-terminal" evidence="2">
    <location>
        <begin position="66"/>
        <end position="110"/>
    </location>
</feature>
<dbReference type="Pfam" id="PF12080">
    <property type="entry name" value="GldM_4th"/>
    <property type="match status" value="1"/>
</dbReference>
<name>A0ABW3I3C4_9FLAO</name>
<dbReference type="Proteomes" id="UP001596997">
    <property type="component" value="Unassembled WGS sequence"/>
</dbReference>
<protein>
    <recommendedName>
        <fullName evidence="2">Gliding motility-associated protein GldM C-terminal domain-containing protein</fullName>
    </recommendedName>
</protein>
<dbReference type="RefSeq" id="WP_377715927.1">
    <property type="nucleotide sequence ID" value="NZ_JBHTJM010000009.1"/>
</dbReference>
<evidence type="ECO:0000256" key="1">
    <source>
        <dbReference type="SAM" id="SignalP"/>
    </source>
</evidence>
<keyword evidence="4" id="KW-1185">Reference proteome</keyword>
<sequence>MKILLKTVVLFLLTTTILFAQESNTPNDNFILVNDAGCANCTIERSKSSMMEIRVFISKNHGDLKSYKVKIPGQTTIQVNGSKSNSAYKKAISLAKYGSKIQIFDLKTTNGILKSTIIIKLTR</sequence>
<dbReference type="InterPro" id="IPR022719">
    <property type="entry name" value="Motility-assoc_prot_GldM_C"/>
</dbReference>